<comment type="caution">
    <text evidence="1">The sequence shown here is derived from an EMBL/GenBank/DDBJ whole genome shotgun (WGS) entry which is preliminary data.</text>
</comment>
<organism evidence="1 2">
    <name type="scientific">Sphingomonas oryzagri</name>
    <dbReference type="NCBI Taxonomy" id="3042314"/>
    <lineage>
        <taxon>Bacteria</taxon>
        <taxon>Pseudomonadati</taxon>
        <taxon>Pseudomonadota</taxon>
        <taxon>Alphaproteobacteria</taxon>
        <taxon>Sphingomonadales</taxon>
        <taxon>Sphingomonadaceae</taxon>
        <taxon>Sphingomonas</taxon>
    </lineage>
</organism>
<accession>A0ABT6MYB2</accession>
<dbReference type="RefSeq" id="WP_281043146.1">
    <property type="nucleotide sequence ID" value="NZ_JARYGZ010000001.1"/>
</dbReference>
<evidence type="ECO:0000313" key="1">
    <source>
        <dbReference type="EMBL" id="MDH7637802.1"/>
    </source>
</evidence>
<keyword evidence="2" id="KW-1185">Reference proteome</keyword>
<sequence>MYLLDYFAPAATRRAAREEAVNAIRVKGADAEQELRERIRRTESRTRRQVYRIAIKLLPDLLARS</sequence>
<name>A0ABT6MYB2_9SPHN</name>
<gene>
    <name evidence="1" type="ORF">QGN17_03570</name>
</gene>
<proteinExistence type="predicted"/>
<reference evidence="1" key="1">
    <citation type="submission" date="2023-04" db="EMBL/GenBank/DDBJ databases">
        <title>Sphingomonas sp. MAHUQ-71 isolated from rice field.</title>
        <authorList>
            <person name="Huq M.A."/>
        </authorList>
    </citation>
    <scope>NUCLEOTIDE SEQUENCE</scope>
    <source>
        <strain evidence="1">MAHUQ-71</strain>
    </source>
</reference>
<evidence type="ECO:0000313" key="2">
    <source>
        <dbReference type="Proteomes" id="UP001160625"/>
    </source>
</evidence>
<protein>
    <submittedName>
        <fullName evidence="1">Uncharacterized protein</fullName>
    </submittedName>
</protein>
<dbReference type="EMBL" id="JARYGZ010000001">
    <property type="protein sequence ID" value="MDH7637802.1"/>
    <property type="molecule type" value="Genomic_DNA"/>
</dbReference>
<dbReference type="Proteomes" id="UP001160625">
    <property type="component" value="Unassembled WGS sequence"/>
</dbReference>